<evidence type="ECO:0000313" key="2">
    <source>
        <dbReference type="EMBL" id="TVT58828.1"/>
    </source>
</evidence>
<reference evidence="2 3" key="1">
    <citation type="submission" date="2019-07" db="EMBL/GenBank/DDBJ databases">
        <title>The pathways for chlorine oxyanion respiration interact through the shared metabolite chlorate.</title>
        <authorList>
            <person name="Barnum T.P."/>
            <person name="Cheng Y."/>
            <person name="Hill K.A."/>
            <person name="Lucas L.N."/>
            <person name="Carlson H.K."/>
            <person name="Coates J.D."/>
        </authorList>
    </citation>
    <scope>NUCLEOTIDE SEQUENCE [LARGE SCALE GENOMIC DNA]</scope>
    <source>
        <strain evidence="2">BK-3</strain>
    </source>
</reference>
<organism evidence="2 3">
    <name type="scientific">Sedimenticola thiotaurini</name>
    <dbReference type="NCBI Taxonomy" id="1543721"/>
    <lineage>
        <taxon>Bacteria</taxon>
        <taxon>Pseudomonadati</taxon>
        <taxon>Pseudomonadota</taxon>
        <taxon>Gammaproteobacteria</taxon>
        <taxon>Chromatiales</taxon>
        <taxon>Sedimenticolaceae</taxon>
        <taxon>Sedimenticola</taxon>
    </lineage>
</organism>
<protein>
    <recommendedName>
        <fullName evidence="4">Transporter</fullName>
    </recommendedName>
</protein>
<dbReference type="PROSITE" id="PS51257">
    <property type="entry name" value="PROKAR_LIPOPROTEIN"/>
    <property type="match status" value="1"/>
</dbReference>
<comment type="caution">
    <text evidence="2">The sequence shown here is derived from an EMBL/GenBank/DDBJ whole genome shotgun (WGS) entry which is preliminary data.</text>
</comment>
<dbReference type="EMBL" id="VMRY01000008">
    <property type="protein sequence ID" value="TVT58828.1"/>
    <property type="molecule type" value="Genomic_DNA"/>
</dbReference>
<evidence type="ECO:0000313" key="3">
    <source>
        <dbReference type="Proteomes" id="UP000317355"/>
    </source>
</evidence>
<evidence type="ECO:0000256" key="1">
    <source>
        <dbReference type="SAM" id="SignalP"/>
    </source>
</evidence>
<sequence length="384" mass="41797">MKYCKTMLSLGISLACVMSTQAQAAGNDSEGRATFDQRAALSKRIKELRQLRKQLPIPVPSGLFGIYAFPEKGQGVAGINFQHHEFEGLIQGTDSVSAESVVTSAPNRFFGNPGQPPTLRVVPKSASADVIFPFANFAISDKFALVALAPLIRKKTVLETFQGGAGTTSLGTNTVKSEGLGDIKFGTIFKAYNSEDFKHNVLFDAVLSAPTGSIKEEDYNLTLMNTMVKTRLAYGMQLGSGTWDALIGAVYWGKDKQWGWGAQYLATLPLESENSQGWRYGDKHEGTAWVSYSWSPDLVSSVRLRGETQGEVRGIDPNIYGPGLGANPDNYGGERAEIGIGVNWMPAPANNLSFELLMPVYQDRNGVQAKHDFSLALSWRTGFF</sequence>
<keyword evidence="1" id="KW-0732">Signal</keyword>
<evidence type="ECO:0008006" key="4">
    <source>
        <dbReference type="Google" id="ProtNLM"/>
    </source>
</evidence>
<accession>A0A558DCX1</accession>
<proteinExistence type="predicted"/>
<dbReference type="AlphaFoldDB" id="A0A558DCX1"/>
<gene>
    <name evidence="2" type="ORF">FHK82_03425</name>
</gene>
<name>A0A558DCX1_9GAMM</name>
<dbReference type="Proteomes" id="UP000317355">
    <property type="component" value="Unassembled WGS sequence"/>
</dbReference>
<feature type="signal peptide" evidence="1">
    <location>
        <begin position="1"/>
        <end position="24"/>
    </location>
</feature>
<feature type="chain" id="PRO_5022221308" description="Transporter" evidence="1">
    <location>
        <begin position="25"/>
        <end position="384"/>
    </location>
</feature>